<evidence type="ECO:0000313" key="3">
    <source>
        <dbReference type="Proteomes" id="UP000032266"/>
    </source>
</evidence>
<keyword evidence="3" id="KW-1185">Reference proteome</keyword>
<accession>A0A0C5VS52</accession>
<evidence type="ECO:0000259" key="1">
    <source>
        <dbReference type="PROSITE" id="PS51186"/>
    </source>
</evidence>
<dbReference type="Gene3D" id="3.40.630.30">
    <property type="match status" value="1"/>
</dbReference>
<dbReference type="GO" id="GO:0016747">
    <property type="term" value="F:acyltransferase activity, transferring groups other than amino-acyl groups"/>
    <property type="evidence" value="ECO:0007669"/>
    <property type="project" value="InterPro"/>
</dbReference>
<dbReference type="KEGG" id="gsn:YC6258_04127"/>
<evidence type="ECO:0000313" key="2">
    <source>
        <dbReference type="EMBL" id="AJQ96163.1"/>
    </source>
</evidence>
<proteinExistence type="predicted"/>
<keyword evidence="2" id="KW-0808">Transferase</keyword>
<dbReference type="OrthoDB" id="9789605at2"/>
<organism evidence="2 3">
    <name type="scientific">Gynuella sunshinyii YC6258</name>
    <dbReference type="NCBI Taxonomy" id="1445510"/>
    <lineage>
        <taxon>Bacteria</taxon>
        <taxon>Pseudomonadati</taxon>
        <taxon>Pseudomonadota</taxon>
        <taxon>Gammaproteobacteria</taxon>
        <taxon>Oceanospirillales</taxon>
        <taxon>Saccharospirillaceae</taxon>
        <taxon>Gynuella</taxon>
    </lineage>
</organism>
<dbReference type="HOGENOM" id="CLU_120448_2_0_6"/>
<dbReference type="EMBL" id="CP007142">
    <property type="protein sequence ID" value="AJQ96163.1"/>
    <property type="molecule type" value="Genomic_DNA"/>
</dbReference>
<gene>
    <name evidence="2" type="ORF">YC6258_04127</name>
</gene>
<dbReference type="InterPro" id="IPR000182">
    <property type="entry name" value="GNAT_dom"/>
</dbReference>
<dbReference type="InterPro" id="IPR016181">
    <property type="entry name" value="Acyl_CoA_acyltransferase"/>
</dbReference>
<dbReference type="PROSITE" id="PS51186">
    <property type="entry name" value="GNAT"/>
    <property type="match status" value="1"/>
</dbReference>
<reference evidence="2 3" key="1">
    <citation type="submission" date="2014-01" db="EMBL/GenBank/DDBJ databases">
        <title>Full genme sequencing of cellulolytic bacterium Gynuella sunshinyii YC6258T gen. nov., sp. nov.</title>
        <authorList>
            <person name="Khan H."/>
            <person name="Chung E.J."/>
            <person name="Chung Y.R."/>
        </authorList>
    </citation>
    <scope>NUCLEOTIDE SEQUENCE [LARGE SCALE GENOMIC DNA]</scope>
    <source>
        <strain evidence="2 3">YC6258</strain>
    </source>
</reference>
<dbReference type="PANTHER" id="PTHR43451:SF1">
    <property type="entry name" value="ACETYLTRANSFERASE"/>
    <property type="match status" value="1"/>
</dbReference>
<dbReference type="AlphaFoldDB" id="A0A0C5VS52"/>
<dbReference type="PANTHER" id="PTHR43451">
    <property type="entry name" value="ACETYLTRANSFERASE (GNAT) FAMILY PROTEIN"/>
    <property type="match status" value="1"/>
</dbReference>
<feature type="domain" description="N-acetyltransferase" evidence="1">
    <location>
        <begin position="1"/>
        <end position="148"/>
    </location>
</feature>
<dbReference type="CDD" id="cd04301">
    <property type="entry name" value="NAT_SF"/>
    <property type="match status" value="1"/>
</dbReference>
<dbReference type="STRING" id="1445510.YC6258_04127"/>
<name>A0A0C5VS52_9GAMM</name>
<dbReference type="Proteomes" id="UP000032266">
    <property type="component" value="Chromosome"/>
</dbReference>
<dbReference type="SUPFAM" id="SSF55729">
    <property type="entry name" value="Acyl-CoA N-acyltransferases (Nat)"/>
    <property type="match status" value="1"/>
</dbReference>
<sequence length="149" mass="17157">MNMRKALLEDLEEIRNLVMSLTHFYLDDSSARLPDWFSETLTESAFAQRLTSSEFQNYVVEQDGLIVGYLSIKQGDYLYHLFVAEAFQGNGIARRLWLHARSQTSAKVFRLRSSIYAVPVYKRLGFEESGPLGTIEGISFQPMELRLDH</sequence>
<dbReference type="Pfam" id="PF13673">
    <property type="entry name" value="Acetyltransf_10"/>
    <property type="match status" value="1"/>
</dbReference>
<dbReference type="InterPro" id="IPR052564">
    <property type="entry name" value="N-acetyltrans/Recomb-assoc"/>
</dbReference>
<protein>
    <submittedName>
        <fullName evidence="2">Acetyltransferase</fullName>
    </submittedName>
</protein>